<dbReference type="SMART" id="SM00382">
    <property type="entry name" value="AAA"/>
    <property type="match status" value="1"/>
</dbReference>
<keyword evidence="2" id="KW-0813">Transport</keyword>
<feature type="domain" description="ABC transporter" evidence="6">
    <location>
        <begin position="9"/>
        <end position="275"/>
    </location>
</feature>
<dbReference type="PROSITE" id="PS50893">
    <property type="entry name" value="ABC_TRANSPORTER_2"/>
    <property type="match status" value="1"/>
</dbReference>
<sequence length="373" mass="39529">MTARDDLVVSASDVTIEYAGGRGRARHRAIDGVTFDIARGELLGLVGETGSGKSTLARTIAGYTARGLGSKGAARMGIPLDDMADVVGGSLEVLGVKLRSMRMRDRYRITFDVGYLPQGAGRMLMPGYTIAENVGEPLLARDRHFDRRELGVRVAELIDAVQLPLGVMDRYPHELSSGQRQRVAIAKSLILEPLLWVADEPTAGVDVTVRGPVLDTILEVQSDHEFSALIISHDAAVTARLTDRVAVLQGGGLVGLGRLEDVLTRPIHPYVRGLAIEYELTTGPITLPDLPLATGAIPVVRAQPAEPTAETGGAVEDDFEDEDDVSDPADADAAADGSADRDEPAPPVERTGDAEADSDDEASAGPTSEEAPR</sequence>
<dbReference type="InterPro" id="IPR003593">
    <property type="entry name" value="AAA+_ATPase"/>
</dbReference>
<dbReference type="GO" id="GO:0005524">
    <property type="term" value="F:ATP binding"/>
    <property type="evidence" value="ECO:0007669"/>
    <property type="project" value="UniProtKB-KW"/>
</dbReference>
<dbReference type="SUPFAM" id="SSF52540">
    <property type="entry name" value="P-loop containing nucleoside triphosphate hydrolases"/>
    <property type="match status" value="1"/>
</dbReference>
<keyword evidence="8" id="KW-1185">Reference proteome</keyword>
<evidence type="ECO:0000256" key="1">
    <source>
        <dbReference type="ARBA" id="ARBA00005417"/>
    </source>
</evidence>
<dbReference type="PANTHER" id="PTHR43776:SF7">
    <property type="entry name" value="D,D-DIPEPTIDE TRANSPORT ATP-BINDING PROTEIN DDPF-RELATED"/>
    <property type="match status" value="1"/>
</dbReference>
<dbReference type="CDD" id="cd03257">
    <property type="entry name" value="ABC_NikE_OppD_transporters"/>
    <property type="match status" value="1"/>
</dbReference>
<proteinExistence type="inferred from homology"/>
<dbReference type="GO" id="GO:0016887">
    <property type="term" value="F:ATP hydrolysis activity"/>
    <property type="evidence" value="ECO:0007669"/>
    <property type="project" value="InterPro"/>
</dbReference>
<dbReference type="Proteomes" id="UP000309133">
    <property type="component" value="Unassembled WGS sequence"/>
</dbReference>
<dbReference type="OrthoDB" id="5113678at2"/>
<evidence type="ECO:0000259" key="6">
    <source>
        <dbReference type="PROSITE" id="PS50893"/>
    </source>
</evidence>
<dbReference type="PROSITE" id="PS00211">
    <property type="entry name" value="ABC_TRANSPORTER_1"/>
    <property type="match status" value="1"/>
</dbReference>
<feature type="region of interest" description="Disordered" evidence="5">
    <location>
        <begin position="304"/>
        <end position="373"/>
    </location>
</feature>
<dbReference type="Gene3D" id="3.40.50.300">
    <property type="entry name" value="P-loop containing nucleotide triphosphate hydrolases"/>
    <property type="match status" value="1"/>
</dbReference>
<comment type="caution">
    <text evidence="7">The sequence shown here is derived from an EMBL/GenBank/DDBJ whole genome shotgun (WGS) entry which is preliminary data.</text>
</comment>
<dbReference type="PANTHER" id="PTHR43776">
    <property type="entry name" value="TRANSPORT ATP-BINDING PROTEIN"/>
    <property type="match status" value="1"/>
</dbReference>
<evidence type="ECO:0000256" key="4">
    <source>
        <dbReference type="ARBA" id="ARBA00022840"/>
    </source>
</evidence>
<feature type="compositionally biased region" description="Acidic residues" evidence="5">
    <location>
        <begin position="315"/>
        <end position="330"/>
    </location>
</feature>
<dbReference type="RefSeq" id="WP_136429450.1">
    <property type="nucleotide sequence ID" value="NZ_SSSM01000007.1"/>
</dbReference>
<organism evidence="7 8">
    <name type="scientific">Naasia lichenicola</name>
    <dbReference type="NCBI Taxonomy" id="2565933"/>
    <lineage>
        <taxon>Bacteria</taxon>
        <taxon>Bacillati</taxon>
        <taxon>Actinomycetota</taxon>
        <taxon>Actinomycetes</taxon>
        <taxon>Micrococcales</taxon>
        <taxon>Microbacteriaceae</taxon>
        <taxon>Naasia</taxon>
    </lineage>
</organism>
<dbReference type="AlphaFoldDB" id="A0A4S4FDJ4"/>
<dbReference type="Pfam" id="PF00005">
    <property type="entry name" value="ABC_tran"/>
    <property type="match status" value="1"/>
</dbReference>
<keyword evidence="3" id="KW-0547">Nucleotide-binding</keyword>
<dbReference type="GO" id="GO:0055085">
    <property type="term" value="P:transmembrane transport"/>
    <property type="evidence" value="ECO:0007669"/>
    <property type="project" value="UniProtKB-ARBA"/>
</dbReference>
<keyword evidence="4 7" id="KW-0067">ATP-binding</keyword>
<name>A0A4S4FDJ4_9MICO</name>
<comment type="similarity">
    <text evidence="1">Belongs to the ABC transporter superfamily.</text>
</comment>
<evidence type="ECO:0000256" key="2">
    <source>
        <dbReference type="ARBA" id="ARBA00022448"/>
    </source>
</evidence>
<dbReference type="InterPro" id="IPR003439">
    <property type="entry name" value="ABC_transporter-like_ATP-bd"/>
</dbReference>
<evidence type="ECO:0000256" key="3">
    <source>
        <dbReference type="ARBA" id="ARBA00022741"/>
    </source>
</evidence>
<gene>
    <name evidence="7" type="ORF">E6C64_18695</name>
</gene>
<dbReference type="InterPro" id="IPR050319">
    <property type="entry name" value="ABC_transp_ATP-bind"/>
</dbReference>
<dbReference type="InterPro" id="IPR017871">
    <property type="entry name" value="ABC_transporter-like_CS"/>
</dbReference>
<dbReference type="EMBL" id="SSSM01000007">
    <property type="protein sequence ID" value="THG28143.1"/>
    <property type="molecule type" value="Genomic_DNA"/>
</dbReference>
<reference evidence="7 8" key="1">
    <citation type="submission" date="2019-04" db="EMBL/GenBank/DDBJ databases">
        <authorList>
            <person name="Jiang L."/>
        </authorList>
    </citation>
    <scope>NUCLEOTIDE SEQUENCE [LARGE SCALE GENOMIC DNA]</scope>
    <source>
        <strain evidence="7 8">YIM 131853</strain>
    </source>
</reference>
<evidence type="ECO:0000313" key="7">
    <source>
        <dbReference type="EMBL" id="THG28143.1"/>
    </source>
</evidence>
<evidence type="ECO:0000256" key="5">
    <source>
        <dbReference type="SAM" id="MobiDB-lite"/>
    </source>
</evidence>
<accession>A0A4S4FDJ4</accession>
<protein>
    <submittedName>
        <fullName evidence="7">ABC transporter ATP-binding protein</fullName>
    </submittedName>
</protein>
<dbReference type="InterPro" id="IPR027417">
    <property type="entry name" value="P-loop_NTPase"/>
</dbReference>
<evidence type="ECO:0000313" key="8">
    <source>
        <dbReference type="Proteomes" id="UP000309133"/>
    </source>
</evidence>